<comment type="subcellular location">
    <subcellularLocation>
        <location evidence="1">Membrane</location>
    </subcellularLocation>
</comment>
<evidence type="ECO:0000256" key="2">
    <source>
        <dbReference type="ARBA" id="ARBA00022692"/>
    </source>
</evidence>
<feature type="transmembrane region" description="Helical" evidence="5">
    <location>
        <begin position="83"/>
        <end position="108"/>
    </location>
</feature>
<keyword evidence="3 5" id="KW-1133">Transmembrane helix</keyword>
<dbReference type="AlphaFoldDB" id="A0A1H4IHW9"/>
<proteinExistence type="predicted"/>
<sequence length="114" mass="12285">MYPASSPLSGPSFPAQTMPTYGAAQPALPKSNAGWAAATIIFFWPLAFAAFNHSARVYPLWATGDYTGAEHASDRTKRLGKTALWIFVILNAMLIAFYILMIAMVAGAGDYSSY</sequence>
<evidence type="ECO:0000256" key="1">
    <source>
        <dbReference type="ARBA" id="ARBA00004370"/>
    </source>
</evidence>
<evidence type="ECO:0000256" key="3">
    <source>
        <dbReference type="ARBA" id="ARBA00022989"/>
    </source>
</evidence>
<dbReference type="GO" id="GO:0016020">
    <property type="term" value="C:membrane"/>
    <property type="evidence" value="ECO:0007669"/>
    <property type="project" value="UniProtKB-SubCell"/>
</dbReference>
<dbReference type="OrthoDB" id="4775437at2"/>
<evidence type="ECO:0000256" key="4">
    <source>
        <dbReference type="ARBA" id="ARBA00023136"/>
    </source>
</evidence>
<dbReference type="Proteomes" id="UP000183561">
    <property type="component" value="Unassembled WGS sequence"/>
</dbReference>
<evidence type="ECO:0000313" key="7">
    <source>
        <dbReference type="Proteomes" id="UP000183561"/>
    </source>
</evidence>
<dbReference type="Pfam" id="PF04505">
    <property type="entry name" value="CD225"/>
    <property type="match status" value="1"/>
</dbReference>
<name>A0A1H4IHW9_9NOCA</name>
<keyword evidence="7" id="KW-1185">Reference proteome</keyword>
<feature type="transmembrane region" description="Helical" evidence="5">
    <location>
        <begin position="33"/>
        <end position="51"/>
    </location>
</feature>
<dbReference type="RefSeq" id="WP_083395457.1">
    <property type="nucleotide sequence ID" value="NZ_FNSV01000004.1"/>
</dbReference>
<keyword evidence="4 5" id="KW-0472">Membrane</keyword>
<protein>
    <submittedName>
        <fullName evidence="6">Interferon-induced transmembrane protein</fullName>
    </submittedName>
</protein>
<keyword evidence="2 5" id="KW-0812">Transmembrane</keyword>
<reference evidence="7" key="1">
    <citation type="submission" date="2016-10" db="EMBL/GenBank/DDBJ databases">
        <authorList>
            <person name="Varghese N."/>
            <person name="Submissions S."/>
        </authorList>
    </citation>
    <scope>NUCLEOTIDE SEQUENCE [LARGE SCALE GENOMIC DNA]</scope>
    <source>
        <strain evidence="7">DSM 44498</strain>
    </source>
</reference>
<accession>A0A1H4IHW9</accession>
<dbReference type="InterPro" id="IPR007593">
    <property type="entry name" value="CD225/Dispanin_fam"/>
</dbReference>
<gene>
    <name evidence="6" type="ORF">SAMN04490239_0748</name>
</gene>
<dbReference type="EMBL" id="FNSV01000004">
    <property type="protein sequence ID" value="SEB33513.1"/>
    <property type="molecule type" value="Genomic_DNA"/>
</dbReference>
<organism evidence="6 7">
    <name type="scientific">Rhodococcus koreensis</name>
    <dbReference type="NCBI Taxonomy" id="99653"/>
    <lineage>
        <taxon>Bacteria</taxon>
        <taxon>Bacillati</taxon>
        <taxon>Actinomycetota</taxon>
        <taxon>Actinomycetes</taxon>
        <taxon>Mycobacteriales</taxon>
        <taxon>Nocardiaceae</taxon>
        <taxon>Rhodococcus</taxon>
    </lineage>
</organism>
<evidence type="ECO:0000256" key="5">
    <source>
        <dbReference type="SAM" id="Phobius"/>
    </source>
</evidence>
<evidence type="ECO:0000313" key="6">
    <source>
        <dbReference type="EMBL" id="SEB33513.1"/>
    </source>
</evidence>